<dbReference type="InterPro" id="IPR039718">
    <property type="entry name" value="Rrm1"/>
</dbReference>
<evidence type="ECO:0000313" key="5">
    <source>
        <dbReference type="Proteomes" id="UP000740926"/>
    </source>
</evidence>
<dbReference type="Gene3D" id="3.20.70.20">
    <property type="match status" value="1"/>
</dbReference>
<name>A0A9P6XP71_9FUNG</name>
<reference evidence="4 5" key="1">
    <citation type="journal article" date="2020" name="Microb. Genom.">
        <title>Genetic diversity of clinical and environmental Mucorales isolates obtained from an investigation of mucormycosis cases among solid organ transplant recipients.</title>
        <authorList>
            <person name="Nguyen M.H."/>
            <person name="Kaul D."/>
            <person name="Muto C."/>
            <person name="Cheng S.J."/>
            <person name="Richter R.A."/>
            <person name="Bruno V.M."/>
            <person name="Liu G."/>
            <person name="Beyhan S."/>
            <person name="Sundermann A.J."/>
            <person name="Mounaud S."/>
            <person name="Pasculle A.W."/>
            <person name="Nierman W.C."/>
            <person name="Driscoll E."/>
            <person name="Cumbie R."/>
            <person name="Clancy C.J."/>
            <person name="Dupont C.L."/>
        </authorList>
    </citation>
    <scope>NUCLEOTIDE SEQUENCE [LARGE SCALE GENOMIC DNA]</scope>
    <source>
        <strain evidence="4 5">GL24</strain>
    </source>
</reference>
<dbReference type="AlphaFoldDB" id="A0A9P6XP71"/>
<proteinExistence type="inferred from homology"/>
<dbReference type="GO" id="GO:0004748">
    <property type="term" value="F:ribonucleoside-diphosphate reductase activity, thioredoxin disulfide as acceptor"/>
    <property type="evidence" value="ECO:0007669"/>
    <property type="project" value="TreeGrafter"/>
</dbReference>
<feature type="region of interest" description="Disordered" evidence="2">
    <location>
        <begin position="59"/>
        <end position="86"/>
    </location>
</feature>
<comment type="similarity">
    <text evidence="1">Belongs to the ribonucleoside diphosphate reductase large chain family.</text>
</comment>
<protein>
    <recommendedName>
        <fullName evidence="3">Ribonucleotide reductase large subunit C-terminal domain-containing protein</fullName>
    </recommendedName>
</protein>
<organism evidence="4 5">
    <name type="scientific">Rhizopus delemar</name>
    <dbReference type="NCBI Taxonomy" id="936053"/>
    <lineage>
        <taxon>Eukaryota</taxon>
        <taxon>Fungi</taxon>
        <taxon>Fungi incertae sedis</taxon>
        <taxon>Mucoromycota</taxon>
        <taxon>Mucoromycotina</taxon>
        <taxon>Mucoromycetes</taxon>
        <taxon>Mucorales</taxon>
        <taxon>Mucorineae</taxon>
        <taxon>Rhizopodaceae</taxon>
        <taxon>Rhizopus</taxon>
    </lineage>
</organism>
<accession>A0A9P6XP71</accession>
<dbReference type="GO" id="GO:0005971">
    <property type="term" value="C:ribonucleoside-diphosphate reductase complex"/>
    <property type="evidence" value="ECO:0007669"/>
    <property type="project" value="TreeGrafter"/>
</dbReference>
<evidence type="ECO:0000256" key="2">
    <source>
        <dbReference type="SAM" id="MobiDB-lite"/>
    </source>
</evidence>
<dbReference type="GO" id="GO:0009263">
    <property type="term" value="P:deoxyribonucleotide biosynthetic process"/>
    <property type="evidence" value="ECO:0007669"/>
    <property type="project" value="TreeGrafter"/>
</dbReference>
<comment type="caution">
    <text evidence="4">The sequence shown here is derived from an EMBL/GenBank/DDBJ whole genome shotgun (WGS) entry which is preliminary data.</text>
</comment>
<gene>
    <name evidence="4" type="ORF">G6F50_017792</name>
</gene>
<dbReference type="PANTHER" id="PTHR11573:SF6">
    <property type="entry name" value="RIBONUCLEOSIDE-DIPHOSPHATE REDUCTASE LARGE SUBUNIT"/>
    <property type="match status" value="1"/>
</dbReference>
<feature type="domain" description="Ribonucleotide reductase large subunit C-terminal" evidence="3">
    <location>
        <begin position="1"/>
        <end position="62"/>
    </location>
</feature>
<evidence type="ECO:0000259" key="3">
    <source>
        <dbReference type="Pfam" id="PF02867"/>
    </source>
</evidence>
<dbReference type="Pfam" id="PF02867">
    <property type="entry name" value="Ribonuc_red_lgC"/>
    <property type="match status" value="1"/>
</dbReference>
<dbReference type="SUPFAM" id="SSF51998">
    <property type="entry name" value="PFL-like glycyl radical enzymes"/>
    <property type="match status" value="1"/>
</dbReference>
<evidence type="ECO:0000313" key="4">
    <source>
        <dbReference type="EMBL" id="KAG1529738.1"/>
    </source>
</evidence>
<keyword evidence="5" id="KW-1185">Reference proteome</keyword>
<dbReference type="EMBL" id="JAANIU010014185">
    <property type="protein sequence ID" value="KAG1529738.1"/>
    <property type="molecule type" value="Genomic_DNA"/>
</dbReference>
<dbReference type="InterPro" id="IPR000788">
    <property type="entry name" value="RNR_lg_C"/>
</dbReference>
<dbReference type="GO" id="GO:0005524">
    <property type="term" value="F:ATP binding"/>
    <property type="evidence" value="ECO:0007669"/>
    <property type="project" value="TreeGrafter"/>
</dbReference>
<dbReference type="Proteomes" id="UP000740926">
    <property type="component" value="Unassembled WGS sequence"/>
</dbReference>
<sequence length="86" mass="9875">MKRVEADQEWSLFDPRVVPEFTDLFGEAFEQAYLQAEAQGKANRTISARKLYARMMRTLAETDPASGQRDPPVQPVHRNPGSHFQR</sequence>
<evidence type="ECO:0000256" key="1">
    <source>
        <dbReference type="ARBA" id="ARBA00010406"/>
    </source>
</evidence>
<dbReference type="PANTHER" id="PTHR11573">
    <property type="entry name" value="RIBONUCLEOSIDE-DIPHOSPHATE REDUCTASE LARGE CHAIN"/>
    <property type="match status" value="1"/>
</dbReference>